<evidence type="ECO:0000256" key="1">
    <source>
        <dbReference type="SAM" id="Coils"/>
    </source>
</evidence>
<dbReference type="KEGG" id="vg:5142309"/>
<organism evidence="2 3">
    <name type="scientific">Phormidium phage Pf-WMP4</name>
    <dbReference type="NCBI Taxonomy" id="2913979"/>
    <lineage>
        <taxon>Viruses</taxon>
        <taxon>Duplodnaviria</taxon>
        <taxon>Heunggongvirae</taxon>
        <taxon>Uroviricota</taxon>
        <taxon>Caudoviricetes</taxon>
        <taxon>Saffermanviridae</taxon>
        <taxon>Wumpquatrovirus</taxon>
        <taxon>Wumpquatrovirus WMP4</taxon>
    </lineage>
</organism>
<dbReference type="GeneID" id="5142309"/>
<proteinExistence type="predicted"/>
<dbReference type="Proteomes" id="UP000000911">
    <property type="component" value="Segment"/>
</dbReference>
<protein>
    <submittedName>
        <fullName evidence="2">PfWMP4_29</fullName>
    </submittedName>
</protein>
<reference evidence="2 3" key="1">
    <citation type="journal article" date="2007" name="Virology">
        <title>Cyanophage Pf-WMP4, a T7-like phage infecting the freshwater cyanobacterium Phormidium foveolarum: complete genome sequence and DNA translocation.</title>
        <authorList>
            <person name="Liu X."/>
            <person name="Shi M."/>
            <person name="Kong S."/>
            <person name="Gao Y."/>
            <person name="An C."/>
        </authorList>
    </citation>
    <scope>NUCLEOTIDE SEQUENCE</scope>
</reference>
<keyword evidence="3" id="KW-1185">Reference proteome</keyword>
<sequence length="40" mass="4710">MPGELDEFEAEFEAVTQEIEELEAEAEETDQAWEEYQESK</sequence>
<name>Q0GBT7_9CAUD</name>
<dbReference type="RefSeq" id="YP_762659.1">
    <property type="nucleotide sequence ID" value="NC_008367.1"/>
</dbReference>
<keyword evidence="1" id="KW-0175">Coiled coil</keyword>
<dbReference type="EMBL" id="DQ875742">
    <property type="protein sequence ID" value="ABI33173.1"/>
    <property type="molecule type" value="Genomic_DNA"/>
</dbReference>
<evidence type="ECO:0000313" key="3">
    <source>
        <dbReference type="Proteomes" id="UP000000911"/>
    </source>
</evidence>
<feature type="coiled-coil region" evidence="1">
    <location>
        <begin position="5"/>
        <end position="39"/>
    </location>
</feature>
<evidence type="ECO:0000313" key="2">
    <source>
        <dbReference type="EMBL" id="ABI33173.1"/>
    </source>
</evidence>
<accession>Q0GBT7</accession>